<dbReference type="Proteomes" id="UP000000641">
    <property type="component" value="Chromosome"/>
</dbReference>
<sequence length="240" mass="26155">MSGLEVRGLRVSVNGKLVLRGVDLEVPPGVIVGLIGPNGSGKTSLAYSIMGHPLYRVEEGEITLDGEVINHLKTEERASRGLFLVFQSPPEIGGLPVSVFLREVLARRGVEVGEEALSMYMREVGLGEEYLSRYVHEGFSGGEKRRFEFLQALLFKPKILIVDELDSGLDLEGVKSLTGKVRELAESGAGVLYISHNPLALRTLRPHRIVVLVDGKVRAAGGLELLDEVEEKGYQVVLGE</sequence>
<dbReference type="eggNOG" id="arCOG04236">
    <property type="taxonomic scope" value="Archaea"/>
</dbReference>
<evidence type="ECO:0000256" key="1">
    <source>
        <dbReference type="ARBA" id="ARBA00022741"/>
    </source>
</evidence>
<keyword evidence="1" id="KW-0547">Nucleotide-binding</keyword>
<keyword evidence="2" id="KW-0067">ATP-binding</keyword>
<dbReference type="PROSITE" id="PS00211">
    <property type="entry name" value="ABC_TRANSPORTER_1"/>
    <property type="match status" value="1"/>
</dbReference>
<accession>A1RZH3</accession>
<evidence type="ECO:0000313" key="4">
    <source>
        <dbReference type="EMBL" id="ABL78603.1"/>
    </source>
</evidence>
<dbReference type="PANTHER" id="PTHR43204:SF1">
    <property type="entry name" value="ABC TRANSPORTER I FAMILY MEMBER 6, CHLOROPLASTIC"/>
    <property type="match status" value="1"/>
</dbReference>
<dbReference type="InterPro" id="IPR017871">
    <property type="entry name" value="ABC_transporter-like_CS"/>
</dbReference>
<dbReference type="GO" id="GO:0005524">
    <property type="term" value="F:ATP binding"/>
    <property type="evidence" value="ECO:0007669"/>
    <property type="project" value="UniProtKB-KW"/>
</dbReference>
<dbReference type="STRING" id="368408.Tpen_1205"/>
<dbReference type="Gene3D" id="3.40.50.300">
    <property type="entry name" value="P-loop containing nucleotide triphosphate hydrolases"/>
    <property type="match status" value="1"/>
</dbReference>
<dbReference type="InterPro" id="IPR010230">
    <property type="entry name" value="FeS-cluster_ATPase_SufC"/>
</dbReference>
<keyword evidence="5" id="KW-1185">Reference proteome</keyword>
<organism evidence="4 5">
    <name type="scientific">Thermofilum pendens (strain DSM 2475 / Hrk 5)</name>
    <dbReference type="NCBI Taxonomy" id="368408"/>
    <lineage>
        <taxon>Archaea</taxon>
        <taxon>Thermoproteota</taxon>
        <taxon>Thermoprotei</taxon>
        <taxon>Thermofilales</taxon>
        <taxon>Thermofilaceae</taxon>
        <taxon>Thermofilum</taxon>
    </lineage>
</organism>
<dbReference type="InterPro" id="IPR003439">
    <property type="entry name" value="ABC_transporter-like_ATP-bd"/>
</dbReference>
<protein>
    <submittedName>
        <fullName evidence="4">ABC transporter related</fullName>
    </submittedName>
</protein>
<evidence type="ECO:0000256" key="2">
    <source>
        <dbReference type="ARBA" id="ARBA00022840"/>
    </source>
</evidence>
<feature type="domain" description="ABC transporter" evidence="3">
    <location>
        <begin position="4"/>
        <end position="239"/>
    </location>
</feature>
<dbReference type="KEGG" id="tpe:Tpen_1205"/>
<dbReference type="EnsemblBacteria" id="ABL78603">
    <property type="protein sequence ID" value="ABL78603"/>
    <property type="gene ID" value="Tpen_1205"/>
</dbReference>
<dbReference type="InterPro" id="IPR027417">
    <property type="entry name" value="P-loop_NTPase"/>
</dbReference>
<dbReference type="Pfam" id="PF00005">
    <property type="entry name" value="ABC_tran"/>
    <property type="match status" value="1"/>
</dbReference>
<dbReference type="InterPro" id="IPR003593">
    <property type="entry name" value="AAA+_ATPase"/>
</dbReference>
<dbReference type="EMBL" id="CP000505">
    <property type="protein sequence ID" value="ABL78603.1"/>
    <property type="molecule type" value="Genomic_DNA"/>
</dbReference>
<name>A1RZH3_THEPD</name>
<proteinExistence type="predicted"/>
<evidence type="ECO:0000259" key="3">
    <source>
        <dbReference type="PROSITE" id="PS50893"/>
    </source>
</evidence>
<dbReference type="SUPFAM" id="SSF52540">
    <property type="entry name" value="P-loop containing nucleoside triphosphate hydrolases"/>
    <property type="match status" value="1"/>
</dbReference>
<gene>
    <name evidence="4" type="ordered locus">Tpen_1205</name>
</gene>
<dbReference type="PANTHER" id="PTHR43204">
    <property type="entry name" value="ABC TRANSPORTER I FAMILY MEMBER 6, CHLOROPLASTIC"/>
    <property type="match status" value="1"/>
</dbReference>
<reference evidence="5" key="1">
    <citation type="journal article" date="2008" name="J. Bacteriol.">
        <title>Genome sequence of Thermofilum pendens reveals an exceptional loss of biosynthetic pathways without genome reduction.</title>
        <authorList>
            <person name="Anderson I."/>
            <person name="Rodriguez J."/>
            <person name="Susanti D."/>
            <person name="Porat I."/>
            <person name="Reich C."/>
            <person name="Ulrich L.E."/>
            <person name="Elkins J.G."/>
            <person name="Mavromatis K."/>
            <person name="Lykidis A."/>
            <person name="Kim E."/>
            <person name="Thompson L.S."/>
            <person name="Nolan M."/>
            <person name="Land M."/>
            <person name="Copeland A."/>
            <person name="Lapidus A."/>
            <person name="Lucas S."/>
            <person name="Detter C."/>
            <person name="Zhulin I.B."/>
            <person name="Olsen G.J."/>
            <person name="Whitman W."/>
            <person name="Mukhopadhyay B."/>
            <person name="Bristow J."/>
            <person name="Kyrpides N."/>
        </authorList>
    </citation>
    <scope>NUCLEOTIDE SEQUENCE [LARGE SCALE GENOMIC DNA]</scope>
    <source>
        <strain evidence="5">DSM 2475 / Hrk 5</strain>
    </source>
</reference>
<dbReference type="NCBIfam" id="TIGR01978">
    <property type="entry name" value="sufC"/>
    <property type="match status" value="1"/>
</dbReference>
<dbReference type="OrthoDB" id="18492at2157"/>
<dbReference type="GO" id="GO:0016887">
    <property type="term" value="F:ATP hydrolysis activity"/>
    <property type="evidence" value="ECO:0007669"/>
    <property type="project" value="InterPro"/>
</dbReference>
<dbReference type="HOGENOM" id="CLU_000604_48_1_2"/>
<dbReference type="AlphaFoldDB" id="A1RZH3"/>
<dbReference type="SMART" id="SM00382">
    <property type="entry name" value="AAA"/>
    <property type="match status" value="1"/>
</dbReference>
<evidence type="ECO:0000313" key="5">
    <source>
        <dbReference type="Proteomes" id="UP000000641"/>
    </source>
</evidence>
<dbReference type="PROSITE" id="PS50893">
    <property type="entry name" value="ABC_TRANSPORTER_2"/>
    <property type="match status" value="1"/>
</dbReference>